<evidence type="ECO:0000256" key="1">
    <source>
        <dbReference type="SAM" id="Phobius"/>
    </source>
</evidence>
<gene>
    <name evidence="2" type="ORF">BI308_24415</name>
</gene>
<reference evidence="2" key="1">
    <citation type="submission" date="2016-10" db="EMBL/GenBank/DDBJ databases">
        <title>CRISPR-Cas defence system in Roseofilum reptotaenium: evidence of a bacteriophage-cyanobacterium arms race in the coral black band disease.</title>
        <authorList>
            <person name="Buerger P."/>
            <person name="Wood-Charlson E.M."/>
            <person name="Weynberg K.D."/>
            <person name="Willis B."/>
            <person name="Van Oppen M.J."/>
        </authorList>
    </citation>
    <scope>NUCLEOTIDE SEQUENCE [LARGE SCALE GENOMIC DNA]</scope>
    <source>
        <strain evidence="2">AO1-A</strain>
    </source>
</reference>
<evidence type="ECO:0000313" key="2">
    <source>
        <dbReference type="EMBL" id="OJJ15248.1"/>
    </source>
</evidence>
<comment type="caution">
    <text evidence="2">The sequence shown here is derived from an EMBL/GenBank/DDBJ whole genome shotgun (WGS) entry which is preliminary data.</text>
</comment>
<keyword evidence="1" id="KW-0812">Transmembrane</keyword>
<dbReference type="EMBL" id="MLAW01000071">
    <property type="protein sequence ID" value="OJJ15248.1"/>
    <property type="molecule type" value="Genomic_DNA"/>
</dbReference>
<dbReference type="Proteomes" id="UP000183940">
    <property type="component" value="Unassembled WGS sequence"/>
</dbReference>
<sequence length="198" mass="21233">MSEPNNTLSPVESVLLKSFSLIGVLVFAGVMVGRWNHLITQVALAETEVSEVVAPEPEVTATPEVEEVIVASASPTGVTTSAVMTETVETEVVEDVAETLEVEMDEATVSALRSELYEQIDSNWQTSPTFSESLVYQVEVNEEGAIANYTPLNSLASDYLTETPLETLVQEEDSSSSAPFLVVMAPSGVLEVSSWTGQ</sequence>
<evidence type="ECO:0000313" key="3">
    <source>
        <dbReference type="Proteomes" id="UP000183940"/>
    </source>
</evidence>
<keyword evidence="3" id="KW-1185">Reference proteome</keyword>
<keyword evidence="1" id="KW-1133">Transmembrane helix</keyword>
<protein>
    <submittedName>
        <fullName evidence="2">Uncharacterized protein</fullName>
    </submittedName>
</protein>
<feature type="transmembrane region" description="Helical" evidence="1">
    <location>
        <begin position="14"/>
        <end position="32"/>
    </location>
</feature>
<organism evidence="2 3">
    <name type="scientific">Roseofilum reptotaenium AO1-A</name>
    <dbReference type="NCBI Taxonomy" id="1925591"/>
    <lineage>
        <taxon>Bacteria</taxon>
        <taxon>Bacillati</taxon>
        <taxon>Cyanobacteriota</taxon>
        <taxon>Cyanophyceae</taxon>
        <taxon>Desertifilales</taxon>
        <taxon>Desertifilaceae</taxon>
        <taxon>Roseofilum</taxon>
    </lineage>
</organism>
<accession>A0A1L9QJY4</accession>
<dbReference type="AlphaFoldDB" id="A0A1L9QJY4"/>
<dbReference type="STRING" id="1925591.BI308_24415"/>
<proteinExistence type="predicted"/>
<name>A0A1L9QJY4_9CYAN</name>
<keyword evidence="1" id="KW-0472">Membrane</keyword>